<dbReference type="OrthoDB" id="5869484at2759"/>
<protein>
    <submittedName>
        <fullName evidence="2">Uncharacterized protein</fullName>
    </submittedName>
</protein>
<organism evidence="1 2">
    <name type="scientific">Haemonchus contortus</name>
    <name type="common">Barber pole worm</name>
    <dbReference type="NCBI Taxonomy" id="6289"/>
    <lineage>
        <taxon>Eukaryota</taxon>
        <taxon>Metazoa</taxon>
        <taxon>Ecdysozoa</taxon>
        <taxon>Nematoda</taxon>
        <taxon>Chromadorea</taxon>
        <taxon>Rhabditida</taxon>
        <taxon>Rhabditina</taxon>
        <taxon>Rhabditomorpha</taxon>
        <taxon>Strongyloidea</taxon>
        <taxon>Trichostrongylidae</taxon>
        <taxon>Haemonchus</taxon>
    </lineage>
</organism>
<accession>A0A7I4Z2H7</accession>
<keyword evidence="1" id="KW-1185">Reference proteome</keyword>
<evidence type="ECO:0000313" key="1">
    <source>
        <dbReference type="Proteomes" id="UP000025227"/>
    </source>
</evidence>
<sequence>MTLYNKILHESIQLRIATRSMSDLLERIKALQHSHEDFRNRSLQLHATETLWKKIHTVFALLRSEIRTLSAVIPLLQASGMLSEEEWNLMIQKPQWDDRGETLLLNHDEIERVIKDQFEIL</sequence>
<dbReference type="AlphaFoldDB" id="A0A7I4Z2H7"/>
<name>A0A7I4Z2H7_HAECO</name>
<dbReference type="WBParaSite" id="HCON_00170760-00001">
    <property type="protein sequence ID" value="HCON_00170760-00001"/>
    <property type="gene ID" value="HCON_00170760"/>
</dbReference>
<reference evidence="2" key="1">
    <citation type="submission" date="2020-12" db="UniProtKB">
        <authorList>
            <consortium name="WormBaseParasite"/>
        </authorList>
    </citation>
    <scope>IDENTIFICATION</scope>
    <source>
        <strain evidence="2">MHco3</strain>
    </source>
</reference>
<dbReference type="Proteomes" id="UP000025227">
    <property type="component" value="Unplaced"/>
</dbReference>
<proteinExistence type="predicted"/>
<evidence type="ECO:0000313" key="2">
    <source>
        <dbReference type="WBParaSite" id="HCON_00170760-00001"/>
    </source>
</evidence>